<comment type="caution">
    <text evidence="7">The sequence shown here is derived from an EMBL/GenBank/DDBJ whole genome shotgun (WGS) entry which is preliminary data.</text>
</comment>
<dbReference type="RefSeq" id="WP_340363166.1">
    <property type="nucleotide sequence ID" value="NZ_JBBKZV010000003.1"/>
</dbReference>
<keyword evidence="2 4" id="KW-0472">Membrane</keyword>
<reference evidence="7 8" key="1">
    <citation type="submission" date="2024-03" db="EMBL/GenBank/DDBJ databases">
        <title>Novel species of the genus Variovorax.</title>
        <authorList>
            <person name="Liu Q."/>
            <person name="Xin Y.-H."/>
        </authorList>
    </citation>
    <scope>NUCLEOTIDE SEQUENCE [LARGE SCALE GENOMIC DNA]</scope>
    <source>
        <strain evidence="7 8">KACC 18501</strain>
    </source>
</reference>
<organism evidence="7 8">
    <name type="scientific">Variovorax humicola</name>
    <dbReference type="NCBI Taxonomy" id="1769758"/>
    <lineage>
        <taxon>Bacteria</taxon>
        <taxon>Pseudomonadati</taxon>
        <taxon>Pseudomonadota</taxon>
        <taxon>Betaproteobacteria</taxon>
        <taxon>Burkholderiales</taxon>
        <taxon>Comamonadaceae</taxon>
        <taxon>Variovorax</taxon>
    </lineage>
</organism>
<evidence type="ECO:0000256" key="2">
    <source>
        <dbReference type="ARBA" id="ARBA00023136"/>
    </source>
</evidence>
<gene>
    <name evidence="7" type="ORF">WKW80_08745</name>
</gene>
<dbReference type="CDD" id="cd07185">
    <property type="entry name" value="OmpA_C-like"/>
    <property type="match status" value="1"/>
</dbReference>
<evidence type="ECO:0000256" key="1">
    <source>
        <dbReference type="ARBA" id="ARBA00004442"/>
    </source>
</evidence>
<dbReference type="Pfam" id="PF00691">
    <property type="entry name" value="OmpA"/>
    <property type="match status" value="1"/>
</dbReference>
<keyword evidence="5" id="KW-0732">Signal</keyword>
<dbReference type="PRINTS" id="PR01021">
    <property type="entry name" value="OMPADOMAIN"/>
</dbReference>
<keyword evidence="3" id="KW-0998">Cell outer membrane</keyword>
<feature type="chain" id="PRO_5047417402" evidence="5">
    <location>
        <begin position="23"/>
        <end position="287"/>
    </location>
</feature>
<name>A0ABU8VYP4_9BURK</name>
<dbReference type="InterPro" id="IPR036737">
    <property type="entry name" value="OmpA-like_sf"/>
</dbReference>
<dbReference type="PANTHER" id="PTHR30329:SF21">
    <property type="entry name" value="LIPOPROTEIN YIAD-RELATED"/>
    <property type="match status" value="1"/>
</dbReference>
<feature type="signal peptide" evidence="5">
    <location>
        <begin position="1"/>
        <end position="22"/>
    </location>
</feature>
<evidence type="ECO:0000256" key="4">
    <source>
        <dbReference type="PROSITE-ProRule" id="PRU00473"/>
    </source>
</evidence>
<evidence type="ECO:0000313" key="8">
    <source>
        <dbReference type="Proteomes" id="UP001363010"/>
    </source>
</evidence>
<feature type="domain" description="OmpA-like" evidence="6">
    <location>
        <begin position="157"/>
        <end position="282"/>
    </location>
</feature>
<dbReference type="Gene3D" id="3.30.1330.60">
    <property type="entry name" value="OmpA-like domain"/>
    <property type="match status" value="1"/>
</dbReference>
<dbReference type="InterPro" id="IPR006665">
    <property type="entry name" value="OmpA-like"/>
</dbReference>
<dbReference type="PROSITE" id="PS51257">
    <property type="entry name" value="PROKAR_LIPOPROTEIN"/>
    <property type="match status" value="1"/>
</dbReference>
<proteinExistence type="predicted"/>
<dbReference type="PROSITE" id="PS51123">
    <property type="entry name" value="OMPA_2"/>
    <property type="match status" value="1"/>
</dbReference>
<sequence length="287" mass="30447">MRHLVRLRSFLSALALASFVIALQGCGAVGAQPNPPAAAALPMPSALRYDKHLPLWPENALRNPSRAAWIEAPAAGVRVTEVAALERLTIGLTDKEVTDAVGEPAARGEHGLRQYLVRSGTGAFAATVWLNEEGALWMGATDRAPLASLVTAPKEPIGAKRITLSAEELFAFDSDVLRLPQQQLDAIAAAARGRVVQPTPLVVKGYTDRLGNSAHNQSLALRRAQAVRTYLLRQGLDANQISAIGKGAADPVVACTGVKPKEALIACLAPNRRVVIERFSVEAASTH</sequence>
<comment type="subcellular location">
    <subcellularLocation>
        <location evidence="1">Cell outer membrane</location>
    </subcellularLocation>
</comment>
<evidence type="ECO:0000313" key="7">
    <source>
        <dbReference type="EMBL" id="MEJ8822126.1"/>
    </source>
</evidence>
<accession>A0ABU8VYP4</accession>
<evidence type="ECO:0000259" key="6">
    <source>
        <dbReference type="PROSITE" id="PS51123"/>
    </source>
</evidence>
<evidence type="ECO:0000256" key="5">
    <source>
        <dbReference type="SAM" id="SignalP"/>
    </source>
</evidence>
<dbReference type="PANTHER" id="PTHR30329">
    <property type="entry name" value="STATOR ELEMENT OF FLAGELLAR MOTOR COMPLEX"/>
    <property type="match status" value="1"/>
</dbReference>
<dbReference type="SUPFAM" id="SSF103088">
    <property type="entry name" value="OmpA-like"/>
    <property type="match status" value="1"/>
</dbReference>
<protein>
    <submittedName>
        <fullName evidence="7">OmpA family protein</fullName>
    </submittedName>
</protein>
<dbReference type="Proteomes" id="UP001363010">
    <property type="component" value="Unassembled WGS sequence"/>
</dbReference>
<dbReference type="InterPro" id="IPR006664">
    <property type="entry name" value="OMP_bac"/>
</dbReference>
<dbReference type="InterPro" id="IPR050330">
    <property type="entry name" value="Bact_OuterMem_StrucFunc"/>
</dbReference>
<keyword evidence="8" id="KW-1185">Reference proteome</keyword>
<evidence type="ECO:0000256" key="3">
    <source>
        <dbReference type="ARBA" id="ARBA00023237"/>
    </source>
</evidence>
<dbReference type="EMBL" id="JBBKZV010000003">
    <property type="protein sequence ID" value="MEJ8822126.1"/>
    <property type="molecule type" value="Genomic_DNA"/>
</dbReference>